<organism evidence="1 2">
    <name type="scientific">Hymenobacter polaris</name>
    <dbReference type="NCBI Taxonomy" id="2682546"/>
    <lineage>
        <taxon>Bacteria</taxon>
        <taxon>Pseudomonadati</taxon>
        <taxon>Bacteroidota</taxon>
        <taxon>Cytophagia</taxon>
        <taxon>Cytophagales</taxon>
        <taxon>Hymenobacteraceae</taxon>
        <taxon>Hymenobacter</taxon>
    </lineage>
</organism>
<evidence type="ECO:0000313" key="2">
    <source>
        <dbReference type="Proteomes" id="UP000559626"/>
    </source>
</evidence>
<dbReference type="EMBL" id="JABBGH010000004">
    <property type="protein sequence ID" value="NML67972.1"/>
    <property type="molecule type" value="Genomic_DNA"/>
</dbReference>
<evidence type="ECO:0000313" key="1">
    <source>
        <dbReference type="EMBL" id="NML67972.1"/>
    </source>
</evidence>
<dbReference type="Gene3D" id="1.20.1260.10">
    <property type="match status" value="1"/>
</dbReference>
<accession>A0A7Y0AIJ2</accession>
<sequence length="190" mass="19999">MNQLEKLAAKGLEVVGAHQRGAALAVADSDLARAAVRQLLTRGLHHLSAAHHQGAGQAARNRDLATNTDLRETLQQGVEANLNQALRLEKVFASTGLPPGAAPDQAMQGIIDDNQAANAEATGLALDLQLVSSGQLAAYLYISTYGTLRSYAQLLGFGEAADLLQQTIDETLLVDANFTRLAHQVIIAAA</sequence>
<keyword evidence="2" id="KW-1185">Reference proteome</keyword>
<dbReference type="PANTHER" id="PTHR30565:SF9">
    <property type="entry name" value="PROTEIN YCIF"/>
    <property type="match status" value="1"/>
</dbReference>
<comment type="caution">
    <text evidence="1">The sequence shown here is derived from an EMBL/GenBank/DDBJ whole genome shotgun (WGS) entry which is preliminary data.</text>
</comment>
<dbReference type="PANTHER" id="PTHR30565">
    <property type="entry name" value="PROTEIN YCIF"/>
    <property type="match status" value="1"/>
</dbReference>
<protein>
    <submittedName>
        <fullName evidence="1">DUF892 family protein</fullName>
    </submittedName>
</protein>
<name>A0A7Y0AIJ2_9BACT</name>
<dbReference type="Proteomes" id="UP000559626">
    <property type="component" value="Unassembled WGS sequence"/>
</dbReference>
<reference evidence="1 2" key="1">
    <citation type="submission" date="2020-04" db="EMBL/GenBank/DDBJ databases">
        <title>Hymenobacter polaris sp. nov., isolated from Arctic soil.</title>
        <authorList>
            <person name="Dahal R.H."/>
        </authorList>
    </citation>
    <scope>NUCLEOTIDE SEQUENCE [LARGE SCALE GENOMIC DNA]</scope>
    <source>
        <strain evidence="1 2">RP-2-7</strain>
    </source>
</reference>
<dbReference type="InterPro" id="IPR047114">
    <property type="entry name" value="YciF"/>
</dbReference>
<dbReference type="AlphaFoldDB" id="A0A7Y0AIJ2"/>
<dbReference type="InterPro" id="IPR010287">
    <property type="entry name" value="DUF892_YciF-like"/>
</dbReference>
<gene>
    <name evidence="1" type="ORF">HHL22_22455</name>
</gene>
<dbReference type="InterPro" id="IPR009078">
    <property type="entry name" value="Ferritin-like_SF"/>
</dbReference>
<dbReference type="Pfam" id="PF05974">
    <property type="entry name" value="DUF892"/>
    <property type="match status" value="1"/>
</dbReference>
<dbReference type="RefSeq" id="WP_169533674.1">
    <property type="nucleotide sequence ID" value="NZ_JABBGH010000004.1"/>
</dbReference>
<dbReference type="InterPro" id="IPR012347">
    <property type="entry name" value="Ferritin-like"/>
</dbReference>
<proteinExistence type="predicted"/>
<dbReference type="SUPFAM" id="SSF47240">
    <property type="entry name" value="Ferritin-like"/>
    <property type="match status" value="1"/>
</dbReference>